<gene>
    <name evidence="3" type="ORF">GWK08_09635</name>
</gene>
<dbReference type="Gene3D" id="2.40.50.100">
    <property type="match status" value="1"/>
</dbReference>
<accession>A0A6P0UPE4</accession>
<dbReference type="InterPro" id="IPR050709">
    <property type="entry name" value="Biotin_Carboxyl_Carrier/Decarb"/>
</dbReference>
<protein>
    <submittedName>
        <fullName evidence="3">Acetyl-CoA carboxylase biotin carboxyl carrier protein subunit</fullName>
    </submittedName>
</protein>
<dbReference type="Proteomes" id="UP000468581">
    <property type="component" value="Unassembled WGS sequence"/>
</dbReference>
<dbReference type="AlphaFoldDB" id="A0A6P0UPE4"/>
<dbReference type="Pfam" id="PF00364">
    <property type="entry name" value="Biotin_lipoyl"/>
    <property type="match status" value="1"/>
</dbReference>
<comment type="caution">
    <text evidence="3">The sequence shown here is derived from an EMBL/GenBank/DDBJ whole genome shotgun (WGS) entry which is preliminary data.</text>
</comment>
<keyword evidence="1" id="KW-0092">Biotin</keyword>
<dbReference type="InterPro" id="IPR001882">
    <property type="entry name" value="Biotin_BS"/>
</dbReference>
<dbReference type="InterPro" id="IPR011053">
    <property type="entry name" value="Single_hybrid_motif"/>
</dbReference>
<proteinExistence type="predicted"/>
<dbReference type="PANTHER" id="PTHR45266">
    <property type="entry name" value="OXALOACETATE DECARBOXYLASE ALPHA CHAIN"/>
    <property type="match status" value="1"/>
</dbReference>
<dbReference type="RefSeq" id="WP_163606790.1">
    <property type="nucleotide sequence ID" value="NZ_JAABOO010000002.1"/>
</dbReference>
<dbReference type="CDD" id="cd06850">
    <property type="entry name" value="biotinyl_domain"/>
    <property type="match status" value="1"/>
</dbReference>
<keyword evidence="4" id="KW-1185">Reference proteome</keyword>
<reference evidence="3 4" key="1">
    <citation type="submission" date="2020-01" db="EMBL/GenBank/DDBJ databases">
        <title>Leptobacterium flavescens.</title>
        <authorList>
            <person name="Wang G."/>
        </authorList>
    </citation>
    <scope>NUCLEOTIDE SEQUENCE [LARGE SCALE GENOMIC DNA]</scope>
    <source>
        <strain evidence="3 4">KCTC 22160</strain>
    </source>
</reference>
<evidence type="ECO:0000256" key="1">
    <source>
        <dbReference type="ARBA" id="ARBA00023267"/>
    </source>
</evidence>
<evidence type="ECO:0000313" key="3">
    <source>
        <dbReference type="EMBL" id="NER13699.1"/>
    </source>
</evidence>
<feature type="domain" description="Lipoyl-binding" evidence="2">
    <location>
        <begin position="78"/>
        <end position="160"/>
    </location>
</feature>
<dbReference type="EMBL" id="JAABOO010000002">
    <property type="protein sequence ID" value="NER13699.1"/>
    <property type="molecule type" value="Genomic_DNA"/>
</dbReference>
<sequence length="160" mass="17444">MKKFKVNVNNSFDFDLTEEDVKGVDSIQKGDSGYHIINNDRSLDVVITESDFHNKNYTIKIGTNSYSVSISDELAQLITEMGLSLGSSKQVNTVKAPMPGLIIDVKVAEGDSISENDSLVVMEAMKMENILMAPRDGVVKSVTVNTGETVDKGALLIELE</sequence>
<organism evidence="3 4">
    <name type="scientific">Leptobacterium flavescens</name>
    <dbReference type="NCBI Taxonomy" id="472055"/>
    <lineage>
        <taxon>Bacteria</taxon>
        <taxon>Pseudomonadati</taxon>
        <taxon>Bacteroidota</taxon>
        <taxon>Flavobacteriia</taxon>
        <taxon>Flavobacteriales</taxon>
        <taxon>Flavobacteriaceae</taxon>
        <taxon>Leptobacterium</taxon>
    </lineage>
</organism>
<dbReference type="PROSITE" id="PS50968">
    <property type="entry name" value="BIOTINYL_LIPOYL"/>
    <property type="match status" value="1"/>
</dbReference>
<name>A0A6P0UPE4_9FLAO</name>
<dbReference type="InterPro" id="IPR000089">
    <property type="entry name" value="Biotin_lipoyl"/>
</dbReference>
<dbReference type="PROSITE" id="PS00188">
    <property type="entry name" value="BIOTIN"/>
    <property type="match status" value="1"/>
</dbReference>
<dbReference type="PANTHER" id="PTHR45266:SF3">
    <property type="entry name" value="OXALOACETATE DECARBOXYLASE ALPHA CHAIN"/>
    <property type="match status" value="1"/>
</dbReference>
<dbReference type="SUPFAM" id="SSF51230">
    <property type="entry name" value="Single hybrid motif"/>
    <property type="match status" value="1"/>
</dbReference>
<evidence type="ECO:0000313" key="4">
    <source>
        <dbReference type="Proteomes" id="UP000468581"/>
    </source>
</evidence>
<evidence type="ECO:0000259" key="2">
    <source>
        <dbReference type="PROSITE" id="PS50968"/>
    </source>
</evidence>
<dbReference type="FunFam" id="2.40.50.100:FF:000003">
    <property type="entry name" value="Acetyl-CoA carboxylase biotin carboxyl carrier protein"/>
    <property type="match status" value="1"/>
</dbReference>